<organism evidence="3 4">
    <name type="scientific">Cryptococcus amylolentus CBS 6273</name>
    <dbReference type="NCBI Taxonomy" id="1296118"/>
    <lineage>
        <taxon>Eukaryota</taxon>
        <taxon>Fungi</taxon>
        <taxon>Dikarya</taxon>
        <taxon>Basidiomycota</taxon>
        <taxon>Agaricomycotina</taxon>
        <taxon>Tremellomycetes</taxon>
        <taxon>Tremellales</taxon>
        <taxon>Cryptococcaceae</taxon>
        <taxon>Cryptococcus</taxon>
    </lineage>
</organism>
<dbReference type="OrthoDB" id="2578230at2759"/>
<sequence length="216" mass="25251">MSRVSPKQRKLAKYHRMACLAIALGLPFKASLINMYTALARSRYMKRPKVYGKATSNRRSVSGNRKAPHKPKTPLSLHDSAGKGCWDRDPRSLWSRNSYLCPVTFTTDVNKGMAADDEMERLQKGVEEHTQRRHDERILVEKEKMKAEKEKMKAEKERMMTEKERVEIQKKRVEQEVLASKLKMWHKHVVFNMERRNMSYEDASADASAMMHKIDR</sequence>
<evidence type="ECO:0000313" key="3">
    <source>
        <dbReference type="EMBL" id="ODO06715.1"/>
    </source>
</evidence>
<dbReference type="EMBL" id="MEKH01000006">
    <property type="protein sequence ID" value="ODO06715.1"/>
    <property type="molecule type" value="Genomic_DNA"/>
</dbReference>
<proteinExistence type="predicted"/>
<gene>
    <name evidence="3" type="ORF">I350_04074</name>
</gene>
<evidence type="ECO:0000256" key="2">
    <source>
        <dbReference type="SAM" id="MobiDB-lite"/>
    </source>
</evidence>
<keyword evidence="1" id="KW-0175">Coiled coil</keyword>
<accession>A0A1E3K0Y4</accession>
<name>A0A1E3K0Y4_9TREE</name>
<feature type="compositionally biased region" description="Polar residues" evidence="2">
    <location>
        <begin position="54"/>
        <end position="63"/>
    </location>
</feature>
<feature type="region of interest" description="Disordered" evidence="2">
    <location>
        <begin position="50"/>
        <end position="82"/>
    </location>
</feature>
<comment type="caution">
    <text evidence="3">The sequence shown here is derived from an EMBL/GenBank/DDBJ whole genome shotgun (WGS) entry which is preliminary data.</text>
</comment>
<dbReference type="AlphaFoldDB" id="A0A1E3K0Y4"/>
<dbReference type="Proteomes" id="UP000095149">
    <property type="component" value="Unassembled WGS sequence"/>
</dbReference>
<feature type="coiled-coil region" evidence="1">
    <location>
        <begin position="135"/>
        <end position="176"/>
    </location>
</feature>
<protein>
    <submittedName>
        <fullName evidence="3">Uncharacterized protein</fullName>
    </submittedName>
</protein>
<evidence type="ECO:0000313" key="4">
    <source>
        <dbReference type="Proteomes" id="UP000095149"/>
    </source>
</evidence>
<evidence type="ECO:0000256" key="1">
    <source>
        <dbReference type="SAM" id="Coils"/>
    </source>
</evidence>
<reference evidence="3 4" key="1">
    <citation type="submission" date="2016-06" db="EMBL/GenBank/DDBJ databases">
        <title>Evolution of pathogenesis and genome organization in the Tremellales.</title>
        <authorList>
            <person name="Cuomo C."/>
            <person name="Litvintseva A."/>
            <person name="Heitman J."/>
            <person name="Chen Y."/>
            <person name="Sun S."/>
            <person name="Springer D."/>
            <person name="Dromer F."/>
            <person name="Young S."/>
            <person name="Zeng Q."/>
            <person name="Chapman S."/>
            <person name="Gujja S."/>
            <person name="Saif S."/>
            <person name="Birren B."/>
        </authorList>
    </citation>
    <scope>NUCLEOTIDE SEQUENCE [LARGE SCALE GENOMIC DNA]</scope>
    <source>
        <strain evidence="3 4">CBS 6273</strain>
    </source>
</reference>